<dbReference type="OrthoDB" id="7559832at2"/>
<dbReference type="GO" id="GO:0003677">
    <property type="term" value="F:DNA binding"/>
    <property type="evidence" value="ECO:0007669"/>
    <property type="project" value="UniProtKB-KW"/>
</dbReference>
<sequence>MRAEHLELLHRLAHRYWMKHTSELGMSHSEFEYLSAIFEQAELAKDKEFHGQHLHDIVRSMGVNKASASAMMDKLEKRKLVKRKPCKKDARAQHIVLTAKGEELRVAGKAAYAALEATVADLDLGTITAVDAPAPEASPKAKEQTEKTKKKSDSQKAKEAADAAKQAEFDASQLTLFG</sequence>
<dbReference type="PANTHER" id="PTHR33164">
    <property type="entry name" value="TRANSCRIPTIONAL REGULATOR, MARR FAMILY"/>
    <property type="match status" value="1"/>
</dbReference>
<dbReference type="PANTHER" id="PTHR33164:SF43">
    <property type="entry name" value="HTH-TYPE TRANSCRIPTIONAL REPRESSOR YETL"/>
    <property type="match status" value="1"/>
</dbReference>
<dbReference type="PROSITE" id="PS50995">
    <property type="entry name" value="HTH_MARR_2"/>
    <property type="match status" value="1"/>
</dbReference>
<protein>
    <submittedName>
        <fullName evidence="3">DNA-binding MarR family transcriptional regulator</fullName>
    </submittedName>
</protein>
<dbReference type="InterPro" id="IPR039422">
    <property type="entry name" value="MarR/SlyA-like"/>
</dbReference>
<dbReference type="AlphaFoldDB" id="A0A4V3DBD8"/>
<evidence type="ECO:0000313" key="3">
    <source>
        <dbReference type="EMBL" id="TDQ66168.1"/>
    </source>
</evidence>
<dbReference type="EMBL" id="SNYR01000001">
    <property type="protein sequence ID" value="TDQ66168.1"/>
    <property type="molecule type" value="Genomic_DNA"/>
</dbReference>
<comment type="caution">
    <text evidence="3">The sequence shown here is derived from an EMBL/GenBank/DDBJ whole genome shotgun (WGS) entry which is preliminary data.</text>
</comment>
<dbReference type="RefSeq" id="WP_133570884.1">
    <property type="nucleotide sequence ID" value="NZ_SNYR01000001.1"/>
</dbReference>
<feature type="region of interest" description="Disordered" evidence="1">
    <location>
        <begin position="131"/>
        <end position="166"/>
    </location>
</feature>
<feature type="domain" description="HTH marR-type" evidence="2">
    <location>
        <begin position="2"/>
        <end position="136"/>
    </location>
</feature>
<gene>
    <name evidence="3" type="ORF">ATL17_0154</name>
</gene>
<dbReference type="InterPro" id="IPR036388">
    <property type="entry name" value="WH-like_DNA-bd_sf"/>
</dbReference>
<keyword evidence="3" id="KW-0238">DNA-binding</keyword>
<dbReference type="GO" id="GO:0006950">
    <property type="term" value="P:response to stress"/>
    <property type="evidence" value="ECO:0007669"/>
    <property type="project" value="TreeGrafter"/>
</dbReference>
<keyword evidence="4" id="KW-1185">Reference proteome</keyword>
<reference evidence="3 4" key="1">
    <citation type="submission" date="2019-03" db="EMBL/GenBank/DDBJ databases">
        <title>Genomic Encyclopedia of Type Strains, Phase III (KMG-III): the genomes of soil and plant-associated and newly described type strains.</title>
        <authorList>
            <person name="Whitman W."/>
        </authorList>
    </citation>
    <scope>NUCLEOTIDE SEQUENCE [LARGE SCALE GENOMIC DNA]</scope>
    <source>
        <strain evidence="3 4">CGMCC 1.7002</strain>
    </source>
</reference>
<feature type="compositionally biased region" description="Basic and acidic residues" evidence="1">
    <location>
        <begin position="139"/>
        <end position="166"/>
    </location>
</feature>
<evidence type="ECO:0000256" key="1">
    <source>
        <dbReference type="SAM" id="MobiDB-lite"/>
    </source>
</evidence>
<dbReference type="SMART" id="SM00347">
    <property type="entry name" value="HTH_MARR"/>
    <property type="match status" value="1"/>
</dbReference>
<dbReference type="Proteomes" id="UP000295391">
    <property type="component" value="Unassembled WGS sequence"/>
</dbReference>
<dbReference type="GO" id="GO:0003700">
    <property type="term" value="F:DNA-binding transcription factor activity"/>
    <property type="evidence" value="ECO:0007669"/>
    <property type="project" value="InterPro"/>
</dbReference>
<accession>A0A4V3DBD8</accession>
<dbReference type="Gene3D" id="1.10.10.10">
    <property type="entry name" value="Winged helix-like DNA-binding domain superfamily/Winged helix DNA-binding domain"/>
    <property type="match status" value="1"/>
</dbReference>
<name>A0A4V3DBD8_9HYPH</name>
<dbReference type="SUPFAM" id="SSF46785">
    <property type="entry name" value="Winged helix' DNA-binding domain"/>
    <property type="match status" value="1"/>
</dbReference>
<dbReference type="InterPro" id="IPR036390">
    <property type="entry name" value="WH_DNA-bd_sf"/>
</dbReference>
<organism evidence="3 4">
    <name type="scientific">Maritalea mobilis</name>
    <dbReference type="NCBI Taxonomy" id="483324"/>
    <lineage>
        <taxon>Bacteria</taxon>
        <taxon>Pseudomonadati</taxon>
        <taxon>Pseudomonadota</taxon>
        <taxon>Alphaproteobacteria</taxon>
        <taxon>Hyphomicrobiales</taxon>
        <taxon>Devosiaceae</taxon>
        <taxon>Maritalea</taxon>
    </lineage>
</organism>
<evidence type="ECO:0000313" key="4">
    <source>
        <dbReference type="Proteomes" id="UP000295391"/>
    </source>
</evidence>
<evidence type="ECO:0000259" key="2">
    <source>
        <dbReference type="PROSITE" id="PS50995"/>
    </source>
</evidence>
<dbReference type="Pfam" id="PF01047">
    <property type="entry name" value="MarR"/>
    <property type="match status" value="1"/>
</dbReference>
<dbReference type="InterPro" id="IPR000835">
    <property type="entry name" value="HTH_MarR-typ"/>
</dbReference>
<proteinExistence type="predicted"/>